<feature type="domain" description="HTH merR-type" evidence="2">
    <location>
        <begin position="7"/>
        <end position="74"/>
    </location>
</feature>
<dbReference type="Proteomes" id="UP001144256">
    <property type="component" value="Unassembled WGS sequence"/>
</dbReference>
<dbReference type="PROSITE" id="PS50937">
    <property type="entry name" value="HTH_MERR_2"/>
    <property type="match status" value="1"/>
</dbReference>
<evidence type="ECO:0000256" key="1">
    <source>
        <dbReference type="ARBA" id="ARBA00023125"/>
    </source>
</evidence>
<comment type="caution">
    <text evidence="3">The sequence shown here is derived from an EMBL/GenBank/DDBJ whole genome shotgun (WGS) entry which is preliminary data.</text>
</comment>
<evidence type="ECO:0000313" key="3">
    <source>
        <dbReference type="EMBL" id="GKX29225.1"/>
    </source>
</evidence>
<dbReference type="PANTHER" id="PTHR30204:SF96">
    <property type="entry name" value="CHROMOSOME-ANCHORING PROTEIN RACA"/>
    <property type="match status" value="1"/>
</dbReference>
<dbReference type="EMBL" id="BRLB01000003">
    <property type="protein sequence ID" value="GKX29225.1"/>
    <property type="molecule type" value="Genomic_DNA"/>
</dbReference>
<dbReference type="SMART" id="SM00422">
    <property type="entry name" value="HTH_MERR"/>
    <property type="match status" value="1"/>
</dbReference>
<dbReference type="RefSeq" id="WP_281814573.1">
    <property type="nucleotide sequence ID" value="NZ_BRLB01000003.1"/>
</dbReference>
<dbReference type="PANTHER" id="PTHR30204">
    <property type="entry name" value="REDOX-CYCLING DRUG-SENSING TRANSCRIPTIONAL ACTIVATOR SOXR"/>
    <property type="match status" value="1"/>
</dbReference>
<dbReference type="InterPro" id="IPR041698">
    <property type="entry name" value="Methyltransf_25"/>
</dbReference>
<dbReference type="InterPro" id="IPR029063">
    <property type="entry name" value="SAM-dependent_MTases_sf"/>
</dbReference>
<keyword evidence="4" id="KW-1185">Reference proteome</keyword>
<dbReference type="SUPFAM" id="SSF46955">
    <property type="entry name" value="Putative DNA-binding domain"/>
    <property type="match status" value="1"/>
</dbReference>
<evidence type="ECO:0000313" key="4">
    <source>
        <dbReference type="Proteomes" id="UP001144256"/>
    </source>
</evidence>
<dbReference type="InterPro" id="IPR047057">
    <property type="entry name" value="MerR_fam"/>
</dbReference>
<protein>
    <submittedName>
        <fullName evidence="3">MerR family transcriptional regulator</fullName>
    </submittedName>
</protein>
<dbReference type="SUPFAM" id="SSF53335">
    <property type="entry name" value="S-adenosyl-L-methionine-dependent methyltransferases"/>
    <property type="match status" value="1"/>
</dbReference>
<dbReference type="GO" id="GO:0003677">
    <property type="term" value="F:DNA binding"/>
    <property type="evidence" value="ECO:0007669"/>
    <property type="project" value="UniProtKB-KW"/>
</dbReference>
<organism evidence="3 4">
    <name type="scientific">Vallitalea longa</name>
    <dbReference type="NCBI Taxonomy" id="2936439"/>
    <lineage>
        <taxon>Bacteria</taxon>
        <taxon>Bacillati</taxon>
        <taxon>Bacillota</taxon>
        <taxon>Clostridia</taxon>
        <taxon>Lachnospirales</taxon>
        <taxon>Vallitaleaceae</taxon>
        <taxon>Vallitalea</taxon>
    </lineage>
</organism>
<dbReference type="Pfam" id="PF13649">
    <property type="entry name" value="Methyltransf_25"/>
    <property type="match status" value="1"/>
</dbReference>
<sequence>MLNDGDNMRIGKFAEYNKVTKDTIRHYMDMGLIIPEKKSGKYHFNERCQKNLEQVLALKSMDFSLNDIKNIFRMQLLGKYSDYEKDEYYRKLFLDKRKTVEEQIVYYTNVKGRLNNEIKKIALTRNKTDNIIGINIECLEMFTCLKCRSDLILYDGRVNNNQIIEGKLRCKCGEEYIIKDGILITDDNMVNYYDEDQYCISDFINNTDTEFINNLYKGIESWHQKIKWSDFSNKVILELGTGYGFVLRNILDDLSDDTIYIAVDHDLTMQKYLKKMLESANCSKNIIFLCCDFSHIPIKNESVDILMDITGTSNYSFNDTRFLLEIIDRYVKKEAYLMGAYILFKNFSERSSIDKTYRKNFMIDNIIKGINDLGYKKITEDYIYDYIKKADKYENYFTKGEKVYLYTFHGKR</sequence>
<reference evidence="3" key="1">
    <citation type="submission" date="2022-06" db="EMBL/GenBank/DDBJ databases">
        <title>Vallitalea longa sp. nov., an anaerobic bacterium isolated from marine sediment.</title>
        <authorList>
            <person name="Hirano S."/>
            <person name="Terahara T."/>
            <person name="Mori K."/>
            <person name="Hamada M."/>
            <person name="Matsumoto R."/>
            <person name="Kobayashi T."/>
        </authorList>
    </citation>
    <scope>NUCLEOTIDE SEQUENCE</scope>
    <source>
        <strain evidence="3">SH18-1</strain>
    </source>
</reference>
<proteinExistence type="predicted"/>
<dbReference type="Pfam" id="PF13411">
    <property type="entry name" value="MerR_1"/>
    <property type="match status" value="1"/>
</dbReference>
<dbReference type="CDD" id="cd02440">
    <property type="entry name" value="AdoMet_MTases"/>
    <property type="match status" value="1"/>
</dbReference>
<keyword evidence="1" id="KW-0238">DNA-binding</keyword>
<dbReference type="InterPro" id="IPR009061">
    <property type="entry name" value="DNA-bd_dom_put_sf"/>
</dbReference>
<evidence type="ECO:0000259" key="2">
    <source>
        <dbReference type="PROSITE" id="PS50937"/>
    </source>
</evidence>
<dbReference type="Gene3D" id="1.10.1660.10">
    <property type="match status" value="1"/>
</dbReference>
<dbReference type="Gene3D" id="3.40.50.150">
    <property type="entry name" value="Vaccinia Virus protein VP39"/>
    <property type="match status" value="1"/>
</dbReference>
<accession>A0A9W5YAU6</accession>
<dbReference type="GO" id="GO:0003700">
    <property type="term" value="F:DNA-binding transcription factor activity"/>
    <property type="evidence" value="ECO:0007669"/>
    <property type="project" value="InterPro"/>
</dbReference>
<gene>
    <name evidence="3" type="ORF">SH1V18_17050</name>
</gene>
<dbReference type="InterPro" id="IPR000551">
    <property type="entry name" value="MerR-type_HTH_dom"/>
</dbReference>
<name>A0A9W5YAU6_9FIRM</name>
<dbReference type="AlphaFoldDB" id="A0A9W5YAU6"/>